<proteinExistence type="predicted"/>
<protein>
    <submittedName>
        <fullName evidence="2">SlyX family protein</fullName>
    </submittedName>
</protein>
<feature type="compositionally biased region" description="Basic and acidic residues" evidence="1">
    <location>
        <begin position="62"/>
        <end position="72"/>
    </location>
</feature>
<comment type="caution">
    <text evidence="2">The sequence shown here is derived from an EMBL/GenBank/DDBJ whole genome shotgun (WGS) entry which is preliminary data.</text>
</comment>
<dbReference type="InterPro" id="IPR007236">
    <property type="entry name" value="SlyX"/>
</dbReference>
<feature type="region of interest" description="Disordered" evidence="1">
    <location>
        <begin position="53"/>
        <end position="72"/>
    </location>
</feature>
<dbReference type="PANTHER" id="PTHR36508">
    <property type="entry name" value="PROTEIN SLYX"/>
    <property type="match status" value="1"/>
</dbReference>
<name>A0ABS6VTP8_9GAMM</name>
<dbReference type="PANTHER" id="PTHR36508:SF1">
    <property type="entry name" value="PROTEIN SLYX"/>
    <property type="match status" value="1"/>
</dbReference>
<evidence type="ECO:0000256" key="1">
    <source>
        <dbReference type="SAM" id="MobiDB-lite"/>
    </source>
</evidence>
<dbReference type="RefSeq" id="WP_219043926.1">
    <property type="nucleotide sequence ID" value="NZ_JAHWDQ010000003.1"/>
</dbReference>
<organism evidence="2 3">
    <name type="scientific">Zhongshania aquimaris</name>
    <dbReference type="NCBI Taxonomy" id="2857107"/>
    <lineage>
        <taxon>Bacteria</taxon>
        <taxon>Pseudomonadati</taxon>
        <taxon>Pseudomonadota</taxon>
        <taxon>Gammaproteobacteria</taxon>
        <taxon>Cellvibrionales</taxon>
        <taxon>Spongiibacteraceae</taxon>
        <taxon>Zhongshania</taxon>
    </lineage>
</organism>
<evidence type="ECO:0000313" key="3">
    <source>
        <dbReference type="Proteomes" id="UP001166291"/>
    </source>
</evidence>
<dbReference type="Gene3D" id="1.20.5.300">
    <property type="match status" value="1"/>
</dbReference>
<sequence>MADDVSAALIDVQTQLAFQEDMLNALNERVVAQDLEIRNLRRTLELLHEQIQQKNSAGEGALTHELERPPHY</sequence>
<dbReference type="EMBL" id="JAHWDQ010000003">
    <property type="protein sequence ID" value="MBW2941694.1"/>
    <property type="molecule type" value="Genomic_DNA"/>
</dbReference>
<evidence type="ECO:0000313" key="2">
    <source>
        <dbReference type="EMBL" id="MBW2941694.1"/>
    </source>
</evidence>
<reference evidence="2" key="1">
    <citation type="submission" date="2021-07" db="EMBL/GenBank/DDBJ databases">
        <title>Zhongshania sp. CAU 1632 isolated from seawater.</title>
        <authorList>
            <person name="Kim W."/>
        </authorList>
    </citation>
    <scope>NUCLEOTIDE SEQUENCE</scope>
    <source>
        <strain evidence="2">CAU 1632</strain>
    </source>
</reference>
<gene>
    <name evidence="2" type="ORF">KXJ70_12930</name>
</gene>
<accession>A0ABS6VTP8</accession>
<dbReference type="Proteomes" id="UP001166291">
    <property type="component" value="Unassembled WGS sequence"/>
</dbReference>
<keyword evidence="3" id="KW-1185">Reference proteome</keyword>
<dbReference type="Pfam" id="PF04102">
    <property type="entry name" value="SlyX"/>
    <property type="match status" value="1"/>
</dbReference>